<dbReference type="AlphaFoldDB" id="A0A2M4DRL9"/>
<accession>A0A2M4DRL9</accession>
<sequence length="69" mass="7695">MFLLFFCFSTAAHVSVPSFHHWLADGSHHVFACFRALGLMRPSRSPVVVRAQIQSISTARTILTKGFGF</sequence>
<name>A0A2M4DRL9_ANODA</name>
<proteinExistence type="predicted"/>
<organism evidence="1">
    <name type="scientific">Anopheles darlingi</name>
    <name type="common">Mosquito</name>
    <dbReference type="NCBI Taxonomy" id="43151"/>
    <lineage>
        <taxon>Eukaryota</taxon>
        <taxon>Metazoa</taxon>
        <taxon>Ecdysozoa</taxon>
        <taxon>Arthropoda</taxon>
        <taxon>Hexapoda</taxon>
        <taxon>Insecta</taxon>
        <taxon>Pterygota</taxon>
        <taxon>Neoptera</taxon>
        <taxon>Endopterygota</taxon>
        <taxon>Diptera</taxon>
        <taxon>Nematocera</taxon>
        <taxon>Culicoidea</taxon>
        <taxon>Culicidae</taxon>
        <taxon>Anophelinae</taxon>
        <taxon>Anopheles</taxon>
    </lineage>
</organism>
<evidence type="ECO:0000313" key="1">
    <source>
        <dbReference type="EMBL" id="MBW80204.1"/>
    </source>
</evidence>
<dbReference type="EMBL" id="GGFL01016026">
    <property type="protein sequence ID" value="MBW80204.1"/>
    <property type="molecule type" value="Transcribed_RNA"/>
</dbReference>
<reference evidence="1" key="1">
    <citation type="submission" date="2018-01" db="EMBL/GenBank/DDBJ databases">
        <title>An insight into the sialome of Amazonian anophelines.</title>
        <authorList>
            <person name="Ribeiro J.M."/>
            <person name="Scarpassa V."/>
            <person name="Calvo E."/>
        </authorList>
    </citation>
    <scope>NUCLEOTIDE SEQUENCE</scope>
</reference>
<protein>
    <submittedName>
        <fullName evidence="1">Putative secreted protein</fullName>
    </submittedName>
</protein>